<dbReference type="GO" id="GO:0004134">
    <property type="term" value="F:4-alpha-glucanotransferase activity"/>
    <property type="evidence" value="ECO:0007669"/>
    <property type="project" value="UniProtKB-EC"/>
</dbReference>
<gene>
    <name evidence="13" type="primary">malQ</name>
    <name evidence="13" type="ORF">MXD59_11130</name>
</gene>
<keyword evidence="7 10" id="KW-0119">Carbohydrate metabolism</keyword>
<dbReference type="Proteomes" id="UP001201873">
    <property type="component" value="Unassembled WGS sequence"/>
</dbReference>
<feature type="region of interest" description="Disordered" evidence="11">
    <location>
        <begin position="769"/>
        <end position="797"/>
    </location>
</feature>
<evidence type="ECO:0000256" key="6">
    <source>
        <dbReference type="ARBA" id="ARBA00022679"/>
    </source>
</evidence>
<feature type="region of interest" description="Disordered" evidence="11">
    <location>
        <begin position="1"/>
        <end position="28"/>
    </location>
</feature>
<dbReference type="Pfam" id="PF02446">
    <property type="entry name" value="Glyco_hydro_77"/>
    <property type="match status" value="1"/>
</dbReference>
<keyword evidence="6 10" id="KW-0808">Transferase</keyword>
<comment type="caution">
    <text evidence="13">The sequence shown here is derived from an EMBL/GenBank/DDBJ whole genome shotgun (WGS) entry which is preliminary data.</text>
</comment>
<organism evidence="13 14">
    <name type="scientific">Frankia umida</name>
    <dbReference type="NCBI Taxonomy" id="573489"/>
    <lineage>
        <taxon>Bacteria</taxon>
        <taxon>Bacillati</taxon>
        <taxon>Actinomycetota</taxon>
        <taxon>Actinomycetes</taxon>
        <taxon>Frankiales</taxon>
        <taxon>Frankiaceae</taxon>
        <taxon>Frankia</taxon>
    </lineage>
</organism>
<dbReference type="PANTHER" id="PTHR32438">
    <property type="entry name" value="4-ALPHA-GLUCANOTRANSFERASE DPE1, CHLOROPLASTIC/AMYLOPLASTIC"/>
    <property type="match status" value="1"/>
</dbReference>
<evidence type="ECO:0000256" key="8">
    <source>
        <dbReference type="ARBA" id="ARBA00031423"/>
    </source>
</evidence>
<evidence type="ECO:0000256" key="2">
    <source>
        <dbReference type="ARBA" id="ARBA00005684"/>
    </source>
</evidence>
<sequence>MSPADPTPRPAPAAPPIPAAAPAPADPAALADPVPADLAALADACGVAVGYTDALDQPVPIAADTVRAVLGLLGIDPSDPVAALDRLHEARWRRQLPPCAVVSAATPESVTVYLPVGVDVHAEVELETGARLALAAPGGPRDRRELDGQPWVARPIALPAGLPLGDHVLHVTIAGQPSRCPVIAVPDVLPGPAALRARGPRWRAWGWMIQLYALRSEHGWGMGDYGDLGELAAWSGAAGADVLLVNPLHAAAPTLPVADSPYSPVSRRFAAPLYLRPEATREYAQADAATRAAVDDLAARARRDGRPDGLLDRDVVWTAKLAALELLFATTRPAGSANATTAEAADAAEPGDADLADFATWCALAERHGPDWRGWPAGLTRPDTDAVAAARVELADRIAFHSWLQHRCDEQLATAQATARAAGMAAGIVHDLAVGVDAGGADAWALQDVLAVAASVGAPPDSFNQQGQDWGLPPWRPQALAETGYAPLREMVAAVLRRGGGLRVDHILGLFRLWWIPRGAGAARGTYVRYDAKAMLGLLALEATRADALVVGEDLGTVEPSMATALDAAGVLGSSVLWFEQDEDGNPLPPARYRAATMASVTTHDLPTAAGYLEGEHVRLRAGLGLLGRSEQAEADAWRRDRDALLALLRTEGLLDTEGPLDTEGLLDTAGAATPASPGVGQAFPPGDLDAYVRGMHRLLVRSPCQVVLAAPGDALGDRHQPNLPGTTDAYPNWRLPVRDGDGAEVTLERLLAEPAVARLGALLGEVRADAGTESPNSPSGGGRVVPLSEDPGTTSR</sequence>
<dbReference type="NCBIfam" id="TIGR00217">
    <property type="entry name" value="malQ"/>
    <property type="match status" value="1"/>
</dbReference>
<feature type="compositionally biased region" description="Pro residues" evidence="11">
    <location>
        <begin position="1"/>
        <end position="25"/>
    </location>
</feature>
<dbReference type="EMBL" id="JALKFT010000009">
    <property type="protein sequence ID" value="MCK9876321.1"/>
    <property type="molecule type" value="Genomic_DNA"/>
</dbReference>
<dbReference type="Gene3D" id="3.20.20.80">
    <property type="entry name" value="Glycosidases"/>
    <property type="match status" value="1"/>
</dbReference>
<evidence type="ECO:0000256" key="5">
    <source>
        <dbReference type="ARBA" id="ARBA00022676"/>
    </source>
</evidence>
<protein>
    <recommendedName>
        <fullName evidence="4 10">4-alpha-glucanotransferase</fullName>
        <ecNumber evidence="3 10">2.4.1.25</ecNumber>
    </recommendedName>
    <alternativeName>
        <fullName evidence="8 10">Amylomaltase</fullName>
    </alternativeName>
    <alternativeName>
        <fullName evidence="9 10">Disproportionating enzyme</fullName>
    </alternativeName>
</protein>
<dbReference type="InterPro" id="IPR017853">
    <property type="entry name" value="GH"/>
</dbReference>
<accession>A0ABT0JXV9</accession>
<keyword evidence="5 10" id="KW-0328">Glycosyltransferase</keyword>
<dbReference type="InterPro" id="IPR048458">
    <property type="entry name" value="MalQ_N"/>
</dbReference>
<comment type="catalytic activity">
    <reaction evidence="1 10">
        <text>Transfers a segment of a (1-&gt;4)-alpha-D-glucan to a new position in an acceptor, which may be glucose or a (1-&gt;4)-alpha-D-glucan.</text>
        <dbReference type="EC" id="2.4.1.25"/>
    </reaction>
</comment>
<name>A0ABT0JXV9_9ACTN</name>
<dbReference type="Pfam" id="PF21226">
    <property type="entry name" value="MalQ_N"/>
    <property type="match status" value="1"/>
</dbReference>
<evidence type="ECO:0000256" key="10">
    <source>
        <dbReference type="RuleBase" id="RU361207"/>
    </source>
</evidence>
<evidence type="ECO:0000313" key="13">
    <source>
        <dbReference type="EMBL" id="MCK9876321.1"/>
    </source>
</evidence>
<evidence type="ECO:0000256" key="3">
    <source>
        <dbReference type="ARBA" id="ARBA00012560"/>
    </source>
</evidence>
<evidence type="ECO:0000259" key="12">
    <source>
        <dbReference type="Pfam" id="PF21226"/>
    </source>
</evidence>
<dbReference type="InterPro" id="IPR003385">
    <property type="entry name" value="Glyco_hydro_77"/>
</dbReference>
<evidence type="ECO:0000313" key="14">
    <source>
        <dbReference type="Proteomes" id="UP001201873"/>
    </source>
</evidence>
<evidence type="ECO:0000256" key="1">
    <source>
        <dbReference type="ARBA" id="ARBA00000439"/>
    </source>
</evidence>
<dbReference type="EC" id="2.4.1.25" evidence="3 10"/>
<evidence type="ECO:0000256" key="9">
    <source>
        <dbReference type="ARBA" id="ARBA00031501"/>
    </source>
</evidence>
<evidence type="ECO:0000256" key="7">
    <source>
        <dbReference type="ARBA" id="ARBA00023277"/>
    </source>
</evidence>
<evidence type="ECO:0000256" key="4">
    <source>
        <dbReference type="ARBA" id="ARBA00020295"/>
    </source>
</evidence>
<comment type="similarity">
    <text evidence="2 10">Belongs to the disproportionating enzyme family.</text>
</comment>
<dbReference type="PANTHER" id="PTHR32438:SF5">
    <property type="entry name" value="4-ALPHA-GLUCANOTRANSFERASE DPE1, CHLOROPLASTIC_AMYLOPLASTIC"/>
    <property type="match status" value="1"/>
</dbReference>
<feature type="domain" description="MalQ N-terminal beta-sandwich" evidence="12">
    <location>
        <begin position="96"/>
        <end position="186"/>
    </location>
</feature>
<reference evidence="13 14" key="1">
    <citation type="submission" date="2022-04" db="EMBL/GenBank/DDBJ databases">
        <title>Genome diversity in the genus Frankia.</title>
        <authorList>
            <person name="Carlos-Shanley C."/>
            <person name="Hahn D."/>
        </authorList>
    </citation>
    <scope>NUCLEOTIDE SEQUENCE [LARGE SCALE GENOMIC DNA]</scope>
    <source>
        <strain evidence="13 14">Ag45/Mut15</strain>
    </source>
</reference>
<evidence type="ECO:0000256" key="11">
    <source>
        <dbReference type="SAM" id="MobiDB-lite"/>
    </source>
</evidence>
<proteinExistence type="inferred from homology"/>
<keyword evidence="14" id="KW-1185">Reference proteome</keyword>
<dbReference type="SUPFAM" id="SSF51445">
    <property type="entry name" value="(Trans)glycosidases"/>
    <property type="match status" value="1"/>
</dbReference>